<dbReference type="SUPFAM" id="SSF55781">
    <property type="entry name" value="GAF domain-like"/>
    <property type="match status" value="1"/>
</dbReference>
<dbReference type="EMBL" id="JABFRW010000097">
    <property type="protein sequence ID" value="NOT34180.1"/>
    <property type="molecule type" value="Genomic_DNA"/>
</dbReference>
<dbReference type="PROSITE" id="PS50110">
    <property type="entry name" value="RESPONSE_REGULATORY"/>
    <property type="match status" value="1"/>
</dbReference>
<evidence type="ECO:0000259" key="8">
    <source>
        <dbReference type="PROSITE" id="PS50110"/>
    </source>
</evidence>
<evidence type="ECO:0000313" key="10">
    <source>
        <dbReference type="Proteomes" id="UP000580839"/>
    </source>
</evidence>
<dbReference type="InterPro" id="IPR003594">
    <property type="entry name" value="HATPase_dom"/>
</dbReference>
<dbReference type="PANTHER" id="PTHR43065:SF42">
    <property type="entry name" value="TWO-COMPONENT SENSOR PPRA"/>
    <property type="match status" value="1"/>
</dbReference>
<evidence type="ECO:0000256" key="4">
    <source>
        <dbReference type="ARBA" id="ARBA00022679"/>
    </source>
</evidence>
<proteinExistence type="predicted"/>
<dbReference type="InterPro" id="IPR005467">
    <property type="entry name" value="His_kinase_dom"/>
</dbReference>
<keyword evidence="3 6" id="KW-0597">Phosphoprotein</keyword>
<evidence type="ECO:0000256" key="5">
    <source>
        <dbReference type="ARBA" id="ARBA00022777"/>
    </source>
</evidence>
<dbReference type="SMART" id="SM00387">
    <property type="entry name" value="HATPase_c"/>
    <property type="match status" value="1"/>
</dbReference>
<dbReference type="Gene3D" id="3.30.450.40">
    <property type="match status" value="1"/>
</dbReference>
<dbReference type="Gene3D" id="3.30.565.10">
    <property type="entry name" value="Histidine kinase-like ATPase, C-terminal domain"/>
    <property type="match status" value="1"/>
</dbReference>
<dbReference type="PRINTS" id="PR00344">
    <property type="entry name" value="BCTRLSENSOR"/>
</dbReference>
<dbReference type="GO" id="GO:0000155">
    <property type="term" value="F:phosphorelay sensor kinase activity"/>
    <property type="evidence" value="ECO:0007669"/>
    <property type="project" value="InterPro"/>
</dbReference>
<sequence length="686" mass="76000">MVVRLVAPIVDAVRVPVVAIDSDHRIRFANRAFTEAHTGVPPRPWPTGLALSELLTPETYERFAGLYPIRGIPHAGTPLFRAELAAKPGDALVGTCVEFRFPGRFHGWLVSLRHHSLEMFADSTLPALLEREKSQRARLEALITVSRAITSSLDHQTILRTIARESRRVLECDECVVFLIDENAPLLRPVACDVLTYEDQVWGLELRLGEGIAGSVAVSGHGEIVHEAHLDPRAKQVPGTPEEESSLLCVPLLVRERVIGIISLSRLEPHRRRFEPEDLDLAIVFASECSAAIQNARLYAQTKAAYDEMRSAQQQLVQSAKLNALGEMAGGVAHDFNNVLAAILGRTQLILSRVEEPLLKRQLQVIEQAALDGAHTVKRVQEFTRVRHDEPFEPLDMNEILKGVVELTRTAWHTHAKRDGIKVELALDLRSRHAVEGNASELREVFSNLVLNAVDAMPWGGQLEITSEDRVTEVILRFKDTGVGMDEETRSRVFDPFFTTKTVQGTGLGLSVAYGIVTRHHGRIEVQSERGAGTEFTVTLPIASDVRPTAPAARPALTIKPLRILVVDDEQFVLEVLVDMLRSNGHEVHSALGGEAALRAFSRFAPDAVFTDLGMPEVNGWDVVLHVRAERPDIPVVLVSGWGFQLAEETIAAHGLDHIMTKPFRMEDVERALERVTERIEDRSAA</sequence>
<dbReference type="SUPFAM" id="SSF52172">
    <property type="entry name" value="CheY-like"/>
    <property type="match status" value="1"/>
</dbReference>
<protein>
    <recommendedName>
        <fullName evidence="2">histidine kinase</fullName>
        <ecNumber evidence="2">2.7.13.3</ecNumber>
    </recommendedName>
</protein>
<dbReference type="InterPro" id="IPR003018">
    <property type="entry name" value="GAF"/>
</dbReference>
<dbReference type="SMART" id="SM00388">
    <property type="entry name" value="HisKA"/>
    <property type="match status" value="1"/>
</dbReference>
<dbReference type="InterPro" id="IPR003661">
    <property type="entry name" value="HisK_dim/P_dom"/>
</dbReference>
<comment type="catalytic activity">
    <reaction evidence="1">
        <text>ATP + protein L-histidine = ADP + protein N-phospho-L-histidine.</text>
        <dbReference type="EC" id="2.7.13.3"/>
    </reaction>
</comment>
<dbReference type="SUPFAM" id="SSF47384">
    <property type="entry name" value="Homodimeric domain of signal transducing histidine kinase"/>
    <property type="match status" value="1"/>
</dbReference>
<evidence type="ECO:0000259" key="7">
    <source>
        <dbReference type="PROSITE" id="PS50109"/>
    </source>
</evidence>
<feature type="domain" description="Histidine kinase" evidence="7">
    <location>
        <begin position="331"/>
        <end position="544"/>
    </location>
</feature>
<dbReference type="PROSITE" id="PS50109">
    <property type="entry name" value="HIS_KIN"/>
    <property type="match status" value="1"/>
</dbReference>
<dbReference type="CDD" id="cd00082">
    <property type="entry name" value="HisKA"/>
    <property type="match status" value="1"/>
</dbReference>
<organism evidence="9 10">
    <name type="scientific">Eiseniibacteriota bacterium</name>
    <dbReference type="NCBI Taxonomy" id="2212470"/>
    <lineage>
        <taxon>Bacteria</taxon>
        <taxon>Candidatus Eiseniibacteriota</taxon>
    </lineage>
</organism>
<dbReference type="Proteomes" id="UP000580839">
    <property type="component" value="Unassembled WGS sequence"/>
</dbReference>
<evidence type="ECO:0000313" key="9">
    <source>
        <dbReference type="EMBL" id="NOT34180.1"/>
    </source>
</evidence>
<dbReference type="InterPro" id="IPR004358">
    <property type="entry name" value="Sig_transdc_His_kin-like_C"/>
</dbReference>
<keyword evidence="4" id="KW-0808">Transferase</keyword>
<dbReference type="PANTHER" id="PTHR43065">
    <property type="entry name" value="SENSOR HISTIDINE KINASE"/>
    <property type="match status" value="1"/>
</dbReference>
<name>A0A849SS31_UNCEI</name>
<dbReference type="Pfam" id="PF01590">
    <property type="entry name" value="GAF"/>
    <property type="match status" value="1"/>
</dbReference>
<accession>A0A849SS31</accession>
<dbReference type="AlphaFoldDB" id="A0A849SS31"/>
<comment type="caution">
    <text evidence="9">The sequence shown here is derived from an EMBL/GenBank/DDBJ whole genome shotgun (WGS) entry which is preliminary data.</text>
</comment>
<dbReference type="InterPro" id="IPR036097">
    <property type="entry name" value="HisK_dim/P_sf"/>
</dbReference>
<dbReference type="InterPro" id="IPR036890">
    <property type="entry name" value="HATPase_C_sf"/>
</dbReference>
<dbReference type="SMART" id="SM00448">
    <property type="entry name" value="REC"/>
    <property type="match status" value="1"/>
</dbReference>
<feature type="modified residue" description="4-aspartylphosphate" evidence="6">
    <location>
        <position position="612"/>
    </location>
</feature>
<dbReference type="Gene3D" id="3.40.50.2300">
    <property type="match status" value="1"/>
</dbReference>
<evidence type="ECO:0000256" key="6">
    <source>
        <dbReference type="PROSITE-ProRule" id="PRU00169"/>
    </source>
</evidence>
<reference evidence="9 10" key="1">
    <citation type="submission" date="2020-04" db="EMBL/GenBank/DDBJ databases">
        <title>Metagenomic profiling of ammonia- and methane-oxidizing microorganisms in a Dutch drinking water treatment plant.</title>
        <authorList>
            <person name="Poghosyan L."/>
            <person name="Leucker S."/>
        </authorList>
    </citation>
    <scope>NUCLEOTIDE SEQUENCE [LARGE SCALE GENOMIC DNA]</scope>
    <source>
        <strain evidence="9">S-RSF-IL-03</strain>
    </source>
</reference>
<dbReference type="CDD" id="cd00156">
    <property type="entry name" value="REC"/>
    <property type="match status" value="1"/>
</dbReference>
<dbReference type="Gene3D" id="1.10.287.130">
    <property type="match status" value="1"/>
</dbReference>
<dbReference type="SMART" id="SM00065">
    <property type="entry name" value="GAF"/>
    <property type="match status" value="1"/>
</dbReference>
<evidence type="ECO:0000256" key="2">
    <source>
        <dbReference type="ARBA" id="ARBA00012438"/>
    </source>
</evidence>
<dbReference type="SUPFAM" id="SSF55874">
    <property type="entry name" value="ATPase domain of HSP90 chaperone/DNA topoisomerase II/histidine kinase"/>
    <property type="match status" value="1"/>
</dbReference>
<dbReference type="InterPro" id="IPR029016">
    <property type="entry name" value="GAF-like_dom_sf"/>
</dbReference>
<dbReference type="Pfam" id="PF02518">
    <property type="entry name" value="HATPase_c"/>
    <property type="match status" value="1"/>
</dbReference>
<evidence type="ECO:0000256" key="1">
    <source>
        <dbReference type="ARBA" id="ARBA00000085"/>
    </source>
</evidence>
<feature type="domain" description="Response regulatory" evidence="8">
    <location>
        <begin position="563"/>
        <end position="677"/>
    </location>
</feature>
<dbReference type="EC" id="2.7.13.3" evidence="2"/>
<dbReference type="Pfam" id="PF00072">
    <property type="entry name" value="Response_reg"/>
    <property type="match status" value="1"/>
</dbReference>
<gene>
    <name evidence="9" type="ORF">HOP12_08440</name>
</gene>
<dbReference type="InterPro" id="IPR001789">
    <property type="entry name" value="Sig_transdc_resp-reg_receiver"/>
</dbReference>
<keyword evidence="5" id="KW-0418">Kinase</keyword>
<evidence type="ECO:0000256" key="3">
    <source>
        <dbReference type="ARBA" id="ARBA00022553"/>
    </source>
</evidence>
<dbReference type="InterPro" id="IPR011006">
    <property type="entry name" value="CheY-like_superfamily"/>
</dbReference>